<dbReference type="Proteomes" id="UP001519287">
    <property type="component" value="Unassembled WGS sequence"/>
</dbReference>
<name>A0ABS4IX26_9BACL</name>
<dbReference type="Pfam" id="PF06983">
    <property type="entry name" value="3-dmu-9_3-mt"/>
    <property type="match status" value="1"/>
</dbReference>
<gene>
    <name evidence="2" type="ORF">J2Z66_002701</name>
</gene>
<evidence type="ECO:0000313" key="2">
    <source>
        <dbReference type="EMBL" id="MBP1991094.1"/>
    </source>
</evidence>
<organism evidence="2 3">
    <name type="scientific">Paenibacillus eucommiae</name>
    <dbReference type="NCBI Taxonomy" id="1355755"/>
    <lineage>
        <taxon>Bacteria</taxon>
        <taxon>Bacillati</taxon>
        <taxon>Bacillota</taxon>
        <taxon>Bacilli</taxon>
        <taxon>Bacillales</taxon>
        <taxon>Paenibacillaceae</taxon>
        <taxon>Paenibacillus</taxon>
    </lineage>
</organism>
<evidence type="ECO:0000259" key="1">
    <source>
        <dbReference type="Pfam" id="PF06983"/>
    </source>
</evidence>
<proteinExistence type="predicted"/>
<dbReference type="RefSeq" id="WP_209971834.1">
    <property type="nucleotide sequence ID" value="NZ_JAGGLB010000007.1"/>
</dbReference>
<accession>A0ABS4IX26</accession>
<dbReference type="EMBL" id="JAGGLB010000007">
    <property type="protein sequence ID" value="MBP1991094.1"/>
    <property type="molecule type" value="Genomic_DNA"/>
</dbReference>
<sequence length="129" mass="14368">MVKLAPYIFSENAREQGEFYVKALRGEIVSVQTFGDAPKAPEEMKEKVMHLVLQVGGLQIFLADSTSIVSGNQLDLTLEYGTEEEARAVFAGLAEGGNVIMAFERMFWGTMFGRIQDPYGVRWQIVTAK</sequence>
<protein>
    <submittedName>
        <fullName evidence="2">PhnB protein</fullName>
    </submittedName>
</protein>
<dbReference type="InterPro" id="IPR029068">
    <property type="entry name" value="Glyas_Bleomycin-R_OHBP_Dase"/>
</dbReference>
<feature type="domain" description="PhnB-like" evidence="1">
    <location>
        <begin position="8"/>
        <end position="126"/>
    </location>
</feature>
<reference evidence="2 3" key="1">
    <citation type="submission" date="2021-03" db="EMBL/GenBank/DDBJ databases">
        <title>Genomic Encyclopedia of Type Strains, Phase IV (KMG-IV): sequencing the most valuable type-strain genomes for metagenomic binning, comparative biology and taxonomic classification.</title>
        <authorList>
            <person name="Goeker M."/>
        </authorList>
    </citation>
    <scope>NUCLEOTIDE SEQUENCE [LARGE SCALE GENOMIC DNA]</scope>
    <source>
        <strain evidence="2 3">DSM 26048</strain>
    </source>
</reference>
<dbReference type="InterPro" id="IPR028973">
    <property type="entry name" value="PhnB-like"/>
</dbReference>
<evidence type="ECO:0000313" key="3">
    <source>
        <dbReference type="Proteomes" id="UP001519287"/>
    </source>
</evidence>
<comment type="caution">
    <text evidence="2">The sequence shown here is derived from an EMBL/GenBank/DDBJ whole genome shotgun (WGS) entry which is preliminary data.</text>
</comment>
<dbReference type="PANTHER" id="PTHR33990">
    <property type="entry name" value="PROTEIN YJDN-RELATED"/>
    <property type="match status" value="1"/>
</dbReference>
<dbReference type="CDD" id="cd06588">
    <property type="entry name" value="PhnB_like"/>
    <property type="match status" value="1"/>
</dbReference>
<dbReference type="Gene3D" id="3.10.180.10">
    <property type="entry name" value="2,3-Dihydroxybiphenyl 1,2-Dioxygenase, domain 1"/>
    <property type="match status" value="1"/>
</dbReference>
<dbReference type="SUPFAM" id="SSF54593">
    <property type="entry name" value="Glyoxalase/Bleomycin resistance protein/Dihydroxybiphenyl dioxygenase"/>
    <property type="match status" value="1"/>
</dbReference>
<dbReference type="PANTHER" id="PTHR33990:SF1">
    <property type="entry name" value="PROTEIN YJDN"/>
    <property type="match status" value="1"/>
</dbReference>
<keyword evidence="3" id="KW-1185">Reference proteome</keyword>